<reference evidence="3 4" key="1">
    <citation type="submission" date="2020-04" db="EMBL/GenBank/DDBJ databases">
        <authorList>
            <person name="Klaysubun C."/>
            <person name="Duangmal K."/>
            <person name="Lipun K."/>
        </authorList>
    </citation>
    <scope>NUCLEOTIDE SEQUENCE [LARGE SCALE GENOMIC DNA]</scope>
    <source>
        <strain evidence="3 4">DSM 45300</strain>
    </source>
</reference>
<evidence type="ECO:0008006" key="5">
    <source>
        <dbReference type="Google" id="ProtNLM"/>
    </source>
</evidence>
<dbReference type="RefSeq" id="WP_211170603.1">
    <property type="nucleotide sequence ID" value="NZ_JAAXKZ010000145.1"/>
</dbReference>
<sequence>MNHPRAPMGKRWALRSAGLLTAALALVGLPTPAGATTPPSGEGEAGAAATAAAAGSAAPGPATLAVTVGPAAQTVQEGTTATFTAAITSRSPVTIRWQTATTPTGPWTDLETSAATVFTPTATTSMDGHLFRATASSGQQATSSPPALLHVHPADPPPSTT</sequence>
<keyword evidence="4" id="KW-1185">Reference proteome</keyword>
<dbReference type="GO" id="GO:0005975">
    <property type="term" value="P:carbohydrate metabolic process"/>
    <property type="evidence" value="ECO:0007669"/>
    <property type="project" value="UniProtKB-ARBA"/>
</dbReference>
<dbReference type="Gene3D" id="2.60.40.10">
    <property type="entry name" value="Immunoglobulins"/>
    <property type="match status" value="1"/>
</dbReference>
<accession>A0A848DRU8</accession>
<dbReference type="SUPFAM" id="SSF48726">
    <property type="entry name" value="Immunoglobulin"/>
    <property type="match status" value="1"/>
</dbReference>
<feature type="region of interest" description="Disordered" evidence="1">
    <location>
        <begin position="133"/>
        <end position="161"/>
    </location>
</feature>
<feature type="compositionally biased region" description="Low complexity" evidence="1">
    <location>
        <begin position="133"/>
        <end position="147"/>
    </location>
</feature>
<feature type="chain" id="PRO_5032834751" description="Ig-like domain-containing protein" evidence="2">
    <location>
        <begin position="36"/>
        <end position="161"/>
    </location>
</feature>
<proteinExistence type="predicted"/>
<dbReference type="PROSITE" id="PS51318">
    <property type="entry name" value="TAT"/>
    <property type="match status" value="1"/>
</dbReference>
<organism evidence="3 4">
    <name type="scientific">Pseudonocardia bannensis</name>
    <dbReference type="NCBI Taxonomy" id="630973"/>
    <lineage>
        <taxon>Bacteria</taxon>
        <taxon>Bacillati</taxon>
        <taxon>Actinomycetota</taxon>
        <taxon>Actinomycetes</taxon>
        <taxon>Pseudonocardiales</taxon>
        <taxon>Pseudonocardiaceae</taxon>
        <taxon>Pseudonocardia</taxon>
    </lineage>
</organism>
<evidence type="ECO:0000256" key="2">
    <source>
        <dbReference type="SAM" id="SignalP"/>
    </source>
</evidence>
<keyword evidence="2" id="KW-0732">Signal</keyword>
<dbReference type="EMBL" id="JAAXKZ010000145">
    <property type="protein sequence ID" value="NMH94984.1"/>
    <property type="molecule type" value="Genomic_DNA"/>
</dbReference>
<dbReference type="InterPro" id="IPR006311">
    <property type="entry name" value="TAT_signal"/>
</dbReference>
<dbReference type="InterPro" id="IPR036179">
    <property type="entry name" value="Ig-like_dom_sf"/>
</dbReference>
<evidence type="ECO:0000313" key="4">
    <source>
        <dbReference type="Proteomes" id="UP000586918"/>
    </source>
</evidence>
<evidence type="ECO:0000313" key="3">
    <source>
        <dbReference type="EMBL" id="NMH94984.1"/>
    </source>
</evidence>
<feature type="signal peptide" evidence="2">
    <location>
        <begin position="1"/>
        <end position="35"/>
    </location>
</feature>
<comment type="caution">
    <text evidence="3">The sequence shown here is derived from an EMBL/GenBank/DDBJ whole genome shotgun (WGS) entry which is preliminary data.</text>
</comment>
<dbReference type="AlphaFoldDB" id="A0A848DRU8"/>
<dbReference type="InterPro" id="IPR013783">
    <property type="entry name" value="Ig-like_fold"/>
</dbReference>
<protein>
    <recommendedName>
        <fullName evidence="5">Ig-like domain-containing protein</fullName>
    </recommendedName>
</protein>
<dbReference type="Proteomes" id="UP000586918">
    <property type="component" value="Unassembled WGS sequence"/>
</dbReference>
<name>A0A848DRU8_9PSEU</name>
<gene>
    <name evidence="3" type="ORF">HF519_26150</name>
</gene>
<feature type="non-terminal residue" evidence="3">
    <location>
        <position position="161"/>
    </location>
</feature>
<evidence type="ECO:0000256" key="1">
    <source>
        <dbReference type="SAM" id="MobiDB-lite"/>
    </source>
</evidence>